<dbReference type="CDD" id="cd07991">
    <property type="entry name" value="LPLAT_LPCAT1-like"/>
    <property type="match status" value="1"/>
</dbReference>
<proteinExistence type="inferred from homology"/>
<evidence type="ECO:0000256" key="8">
    <source>
        <dbReference type="ARBA" id="ARBA00022989"/>
    </source>
</evidence>
<dbReference type="GO" id="GO:0071618">
    <property type="term" value="F:lysophosphatidylethanolamine acyltransferase activity"/>
    <property type="evidence" value="ECO:0007669"/>
    <property type="project" value="TreeGrafter"/>
</dbReference>
<dbReference type="Proteomes" id="UP000188354">
    <property type="component" value="Chromosome LG02"/>
</dbReference>
<dbReference type="Pfam" id="PF00036">
    <property type="entry name" value="EF-hand_1"/>
    <property type="match status" value="1"/>
</dbReference>
<dbReference type="STRING" id="3871.A0A1J7HVX3"/>
<name>A0A1J7HVX3_LUPAN</name>
<dbReference type="InterPro" id="IPR018247">
    <property type="entry name" value="EF_Hand_1_Ca_BS"/>
</dbReference>
<comment type="pathway">
    <text evidence="2">Lipid metabolism; phospholipid metabolism.</text>
</comment>
<dbReference type="InterPro" id="IPR011992">
    <property type="entry name" value="EF-hand-dom_pair"/>
</dbReference>
<keyword evidence="10 14" id="KW-0472">Membrane</keyword>
<dbReference type="SMART" id="SM00563">
    <property type="entry name" value="PlsC"/>
    <property type="match status" value="1"/>
</dbReference>
<dbReference type="UniPathway" id="UPA00085"/>
<feature type="transmembrane region" description="Helical" evidence="14">
    <location>
        <begin position="119"/>
        <end position="140"/>
    </location>
</feature>
<dbReference type="PANTHER" id="PTHR23063">
    <property type="entry name" value="PHOSPHOLIPID ACYLTRANSFERASE"/>
    <property type="match status" value="1"/>
</dbReference>
<keyword evidence="7" id="KW-0106">Calcium</keyword>
<dbReference type="PANTHER" id="PTHR23063:SF52">
    <property type="entry name" value="LYSOPHOSPHATIDYLCHOLINE ACYLTRANSFERASE"/>
    <property type="match status" value="1"/>
</dbReference>
<dbReference type="Gramene" id="OIW17033">
    <property type="protein sequence ID" value="OIW17033"/>
    <property type="gene ID" value="TanjilG_13852"/>
</dbReference>
<dbReference type="InterPro" id="IPR002048">
    <property type="entry name" value="EF_hand_dom"/>
</dbReference>
<evidence type="ECO:0000313" key="16">
    <source>
        <dbReference type="EMBL" id="OIW17033.1"/>
    </source>
</evidence>
<evidence type="ECO:0000256" key="11">
    <source>
        <dbReference type="ARBA" id="ARBA00023209"/>
    </source>
</evidence>
<feature type="transmembrane region" description="Helical" evidence="14">
    <location>
        <begin position="71"/>
        <end position="98"/>
    </location>
</feature>
<dbReference type="SUPFAM" id="SSF69593">
    <property type="entry name" value="Glycerol-3-phosphate (1)-acyltransferase"/>
    <property type="match status" value="2"/>
</dbReference>
<dbReference type="OMA" id="AMLMIRM"/>
<dbReference type="InterPro" id="IPR002123">
    <property type="entry name" value="Plipid/glycerol_acylTrfase"/>
</dbReference>
<dbReference type="SMART" id="SM00054">
    <property type="entry name" value="EFh"/>
    <property type="match status" value="3"/>
</dbReference>
<dbReference type="CDD" id="cd00051">
    <property type="entry name" value="EFh"/>
    <property type="match status" value="1"/>
</dbReference>
<comment type="similarity">
    <text evidence="3">Belongs to the 1-acyl-sn-glycerol-3-phosphate acyltransferase family.</text>
</comment>
<evidence type="ECO:0000259" key="15">
    <source>
        <dbReference type="PROSITE" id="PS50222"/>
    </source>
</evidence>
<sequence>MADNDVTTPLLTSSDHVTITVDSTSSTTNNHSPKPNPFAFIGCSSVPISPTPLTVDPFRNNTPRMEGVYEWVKVVVCLPLVVVRLVLFGLCLAVGYVATKIALGGWKDKRNPMPKWRAGVMWVTRMCARVILFAFGYHWIKRRGRPAPREIAPIIVSNHVSYIEPIFYFYELFATIVASESHDSLPFVGTIVRAMQVIYVDRSSPSSRKQVVQEIKRRASYDKFPRVLLFPEGTTTNGRNLISFQLGAFIAGYPIQPVIVRYPHVHFDQSWGSVSLAMLMIRMFTQFHNFFEVEYLPVIYPLDDKETAVHFRERTARAIATAINGVQTGHSYGDVLLYMKAQEAKKRRASYDKFPRVLLFPEGTTTNGRNLISFQLGAFIAGYPIQPVIVRYPHVHFDQSWGSVSLAMLMIRMFTQFHNFFEVEYLPVIYPLDDKETAVHFRERTARAIATAINGVQTGHSYGDVLLYMKAQEAKKENPSSYMVEMATVESLFHIRSLEAVEFVDKFLAMNPDSSGRVQYDDFLKVLRLQDCPLSEKVFAFIDVENRGTITFRQFLYASAHVMTQPEFHQACEVAFAERGGAVKAYIDEQELQDFIRHAIPGWKEDGVHELFELFDSNNDGRINKDDFLSCLRRNPLLIALFTPYLQHKECGCNGVIEIV</sequence>
<evidence type="ECO:0000313" key="17">
    <source>
        <dbReference type="Proteomes" id="UP000188354"/>
    </source>
</evidence>
<dbReference type="PROSITE" id="PS00018">
    <property type="entry name" value="EF_HAND_1"/>
    <property type="match status" value="1"/>
</dbReference>
<keyword evidence="4" id="KW-0444">Lipid biosynthesis</keyword>
<evidence type="ECO:0000256" key="4">
    <source>
        <dbReference type="ARBA" id="ARBA00022516"/>
    </source>
</evidence>
<evidence type="ECO:0000256" key="12">
    <source>
        <dbReference type="ARBA" id="ARBA00023264"/>
    </source>
</evidence>
<evidence type="ECO:0000256" key="5">
    <source>
        <dbReference type="ARBA" id="ARBA00022679"/>
    </source>
</evidence>
<evidence type="ECO:0000256" key="14">
    <source>
        <dbReference type="SAM" id="Phobius"/>
    </source>
</evidence>
<evidence type="ECO:0000256" key="10">
    <source>
        <dbReference type="ARBA" id="ARBA00023136"/>
    </source>
</evidence>
<evidence type="ECO:0000256" key="9">
    <source>
        <dbReference type="ARBA" id="ARBA00023098"/>
    </source>
</evidence>
<dbReference type="Pfam" id="PF01553">
    <property type="entry name" value="Acyltransferase"/>
    <property type="match status" value="1"/>
</dbReference>
<accession>A0A1J7HVX3</accession>
<keyword evidence="9" id="KW-0443">Lipid metabolism</keyword>
<protein>
    <recommendedName>
        <fullName evidence="15">EF-hand domain-containing protein</fullName>
    </recommendedName>
</protein>
<dbReference type="EMBL" id="CM007362">
    <property type="protein sequence ID" value="OIW17033.1"/>
    <property type="molecule type" value="Genomic_DNA"/>
</dbReference>
<keyword evidence="11" id="KW-0594">Phospholipid biosynthesis</keyword>
<organism evidence="16 17">
    <name type="scientific">Lupinus angustifolius</name>
    <name type="common">Narrow-leaved blue lupine</name>
    <dbReference type="NCBI Taxonomy" id="3871"/>
    <lineage>
        <taxon>Eukaryota</taxon>
        <taxon>Viridiplantae</taxon>
        <taxon>Streptophyta</taxon>
        <taxon>Embryophyta</taxon>
        <taxon>Tracheophyta</taxon>
        <taxon>Spermatophyta</taxon>
        <taxon>Magnoliopsida</taxon>
        <taxon>eudicotyledons</taxon>
        <taxon>Gunneridae</taxon>
        <taxon>Pentapetalae</taxon>
        <taxon>rosids</taxon>
        <taxon>fabids</taxon>
        <taxon>Fabales</taxon>
        <taxon>Fabaceae</taxon>
        <taxon>Papilionoideae</taxon>
        <taxon>50 kb inversion clade</taxon>
        <taxon>genistoids sensu lato</taxon>
        <taxon>core genistoids</taxon>
        <taxon>Genisteae</taxon>
        <taxon>Lupinus</taxon>
    </lineage>
</organism>
<keyword evidence="13" id="KW-0012">Acyltransferase</keyword>
<evidence type="ECO:0000256" key="3">
    <source>
        <dbReference type="ARBA" id="ARBA00008655"/>
    </source>
</evidence>
<feature type="domain" description="EF-hand" evidence="15">
    <location>
        <begin position="603"/>
        <end position="638"/>
    </location>
</feature>
<evidence type="ECO:0000256" key="7">
    <source>
        <dbReference type="ARBA" id="ARBA00022837"/>
    </source>
</evidence>
<evidence type="ECO:0000256" key="1">
    <source>
        <dbReference type="ARBA" id="ARBA00004370"/>
    </source>
</evidence>
<dbReference type="GO" id="GO:0005509">
    <property type="term" value="F:calcium ion binding"/>
    <property type="evidence" value="ECO:0007669"/>
    <property type="project" value="InterPro"/>
</dbReference>
<dbReference type="GO" id="GO:0016020">
    <property type="term" value="C:membrane"/>
    <property type="evidence" value="ECO:0007669"/>
    <property type="project" value="UniProtKB-SubCell"/>
</dbReference>
<keyword evidence="12" id="KW-1208">Phospholipid metabolism</keyword>
<comment type="subcellular location">
    <subcellularLocation>
        <location evidence="1">Membrane</location>
    </subcellularLocation>
</comment>
<dbReference type="Gene3D" id="1.10.238.10">
    <property type="entry name" value="EF-hand"/>
    <property type="match status" value="1"/>
</dbReference>
<keyword evidence="8 14" id="KW-1133">Transmembrane helix</keyword>
<dbReference type="PROSITE" id="PS50222">
    <property type="entry name" value="EF_HAND_2"/>
    <property type="match status" value="1"/>
</dbReference>
<evidence type="ECO:0000256" key="13">
    <source>
        <dbReference type="ARBA" id="ARBA00023315"/>
    </source>
</evidence>
<dbReference type="GO" id="GO:0008374">
    <property type="term" value="F:O-acyltransferase activity"/>
    <property type="evidence" value="ECO:0007669"/>
    <property type="project" value="InterPro"/>
</dbReference>
<reference evidence="16 17" key="1">
    <citation type="journal article" date="2017" name="Plant Biotechnol. J.">
        <title>A comprehensive draft genome sequence for lupin (Lupinus angustifolius), an emerging health food: insights into plant-microbe interactions and legume evolution.</title>
        <authorList>
            <person name="Hane J.K."/>
            <person name="Ming Y."/>
            <person name="Kamphuis L.G."/>
            <person name="Nelson M.N."/>
            <person name="Garg G."/>
            <person name="Atkins C.A."/>
            <person name="Bayer P.E."/>
            <person name="Bravo A."/>
            <person name="Bringans S."/>
            <person name="Cannon S."/>
            <person name="Edwards D."/>
            <person name="Foley R."/>
            <person name="Gao L.L."/>
            <person name="Harrison M.J."/>
            <person name="Huang W."/>
            <person name="Hurgobin B."/>
            <person name="Li S."/>
            <person name="Liu C.W."/>
            <person name="McGrath A."/>
            <person name="Morahan G."/>
            <person name="Murray J."/>
            <person name="Weller J."/>
            <person name="Jian J."/>
            <person name="Singh K.B."/>
        </authorList>
    </citation>
    <scope>NUCLEOTIDE SEQUENCE [LARGE SCALE GENOMIC DNA]</scope>
    <source>
        <strain evidence="17">cv. Tanjil</strain>
        <tissue evidence="16">Whole plant</tissue>
    </source>
</reference>
<dbReference type="GO" id="GO:0008654">
    <property type="term" value="P:phospholipid biosynthetic process"/>
    <property type="evidence" value="ECO:0007669"/>
    <property type="project" value="UniProtKB-KW"/>
</dbReference>
<keyword evidence="17" id="KW-1185">Reference proteome</keyword>
<dbReference type="AlphaFoldDB" id="A0A1J7HVX3"/>
<keyword evidence="6 14" id="KW-0812">Transmembrane</keyword>
<dbReference type="SUPFAM" id="SSF47473">
    <property type="entry name" value="EF-hand"/>
    <property type="match status" value="1"/>
</dbReference>
<dbReference type="InterPro" id="IPR045252">
    <property type="entry name" value="LPCAT1-like"/>
</dbReference>
<evidence type="ECO:0000256" key="6">
    <source>
        <dbReference type="ARBA" id="ARBA00022692"/>
    </source>
</evidence>
<keyword evidence="5" id="KW-0808">Transferase</keyword>
<gene>
    <name evidence="16" type="ORF">TanjilG_13852</name>
</gene>
<evidence type="ECO:0000256" key="2">
    <source>
        <dbReference type="ARBA" id="ARBA00005074"/>
    </source>
</evidence>